<dbReference type="SUPFAM" id="SSF53649">
    <property type="entry name" value="Alkaline phosphatase-like"/>
    <property type="match status" value="1"/>
</dbReference>
<dbReference type="OrthoDB" id="974590at2"/>
<feature type="region of interest" description="Disordered" evidence="1">
    <location>
        <begin position="1"/>
        <end position="31"/>
    </location>
</feature>
<dbReference type="PANTHER" id="PTHR43751">
    <property type="entry name" value="SULFATASE"/>
    <property type="match status" value="1"/>
</dbReference>
<evidence type="ECO:0000313" key="4">
    <source>
        <dbReference type="Proteomes" id="UP000190341"/>
    </source>
</evidence>
<evidence type="ECO:0000313" key="3">
    <source>
        <dbReference type="EMBL" id="SKC51715.1"/>
    </source>
</evidence>
<dbReference type="InterPro" id="IPR017850">
    <property type="entry name" value="Alkaline_phosphatase_core_sf"/>
</dbReference>
<dbReference type="CDD" id="cd16142">
    <property type="entry name" value="ARS_like"/>
    <property type="match status" value="1"/>
</dbReference>
<dbReference type="Gene3D" id="3.40.720.10">
    <property type="entry name" value="Alkaline Phosphatase, subunit A"/>
    <property type="match status" value="1"/>
</dbReference>
<dbReference type="RefSeq" id="WP_079723218.1">
    <property type="nucleotide sequence ID" value="NZ_BMCL01000003.1"/>
</dbReference>
<evidence type="ECO:0000256" key="1">
    <source>
        <dbReference type="SAM" id="MobiDB-lite"/>
    </source>
</evidence>
<keyword evidence="4" id="KW-1185">Reference proteome</keyword>
<reference evidence="3 4" key="1">
    <citation type="submission" date="2017-02" db="EMBL/GenBank/DDBJ databases">
        <authorList>
            <person name="Peterson S.W."/>
        </authorList>
    </citation>
    <scope>NUCLEOTIDE SEQUENCE [LARGE SCALE GENOMIC DNA]</scope>
    <source>
        <strain evidence="3 4">P15</strain>
    </source>
</reference>
<dbReference type="Pfam" id="PF00884">
    <property type="entry name" value="Sulfatase"/>
    <property type="match status" value="1"/>
</dbReference>
<dbReference type="InterPro" id="IPR000917">
    <property type="entry name" value="Sulfatase_N"/>
</dbReference>
<dbReference type="EMBL" id="FUZV01000001">
    <property type="protein sequence ID" value="SKC51715.1"/>
    <property type="molecule type" value="Genomic_DNA"/>
</dbReference>
<protein>
    <submittedName>
        <fullName evidence="3">Arylsulfatase</fullName>
    </submittedName>
</protein>
<dbReference type="InterPro" id="IPR052701">
    <property type="entry name" value="GAG_Ulvan_Degrading_Sulfatases"/>
</dbReference>
<organism evidence="3 4">
    <name type="scientific">Pseudoxanthomonas indica</name>
    <dbReference type="NCBI Taxonomy" id="428993"/>
    <lineage>
        <taxon>Bacteria</taxon>
        <taxon>Pseudomonadati</taxon>
        <taxon>Pseudomonadota</taxon>
        <taxon>Gammaproteobacteria</taxon>
        <taxon>Lysobacterales</taxon>
        <taxon>Lysobacteraceae</taxon>
        <taxon>Pseudoxanthomonas</taxon>
    </lineage>
</organism>
<dbReference type="Gene3D" id="3.30.1120.10">
    <property type="match status" value="1"/>
</dbReference>
<feature type="compositionally biased region" description="Low complexity" evidence="1">
    <location>
        <begin position="1"/>
        <end position="20"/>
    </location>
</feature>
<name>A0A1T5JJY5_9GAMM</name>
<dbReference type="AlphaFoldDB" id="A0A1T5JJY5"/>
<evidence type="ECO:0000259" key="2">
    <source>
        <dbReference type="Pfam" id="PF00884"/>
    </source>
</evidence>
<accession>A0A1T5JJY5</accession>
<proteinExistence type="predicted"/>
<dbReference type="PANTHER" id="PTHR43751:SF2">
    <property type="entry name" value="SULFATASE N-TERMINAL DOMAIN-CONTAINING PROTEIN"/>
    <property type="match status" value="1"/>
</dbReference>
<feature type="domain" description="Sulfatase N-terminal" evidence="2">
    <location>
        <begin position="33"/>
        <end position="379"/>
    </location>
</feature>
<sequence>MATKKAPAKAAPKAAAPAKASSRTAGKPGGKQPNILVIWGDDIGISNLSCYTKGLMGYQTPNIDRIANEGMLFTDSYGEQSCTAGRSSFITGQSVLRTGLSKVGAPAAPVGMSEKIVTIASLLKDQGYTTGQFGKNHLGDLNHMLPTNHGFDEFYGNLYHLNAEEEPEMYDYYPEKDFPNFRKKNGPRGVVHSWATNVDDSTTHERWGRVGKQKIQETGPLTKERMETCDDDFVDKASSFIRKADKAGTPFFVWLNTTHMHMFTHTKKSSLGQAGRWQSPYHDTMIDHDKNVGQMLDLLDELGLAEDTIVVYSTDNGPHRNSWPDGGMTPFRSEKNSNWEGAFRIPEMVRWPGKIAAGVVSNEIIQHHDWLPTFLAAAGDTTAVDKLKKGATVNGRKYKNHIDGFNLLPYLTGQVKESPRKLFVYISDDGDILGVRYDNWKIVFMEQRCKGTMAIWAEPFTPLRLPKIFNLRTDPYEFADTTSNSYYEWYLYHAYILYGAWGLAGQFADTFKEFPPIQKPNTFTIDDAISKMAEASGGG</sequence>
<gene>
    <name evidence="3" type="ORF">SAMN06296058_0851</name>
</gene>
<dbReference type="Proteomes" id="UP000190341">
    <property type="component" value="Unassembled WGS sequence"/>
</dbReference>
<dbReference type="STRING" id="428993.SAMN06296058_0851"/>